<evidence type="ECO:0000256" key="2">
    <source>
        <dbReference type="ARBA" id="ARBA00022723"/>
    </source>
</evidence>
<dbReference type="STRING" id="145857.GA0070616_1987"/>
<dbReference type="Proteomes" id="UP000199699">
    <property type="component" value="Unassembled WGS sequence"/>
</dbReference>
<evidence type="ECO:0000256" key="5">
    <source>
        <dbReference type="ARBA" id="ARBA00022842"/>
    </source>
</evidence>
<reference evidence="7 8" key="1">
    <citation type="submission" date="2016-06" db="EMBL/GenBank/DDBJ databases">
        <authorList>
            <person name="Kjaerup R.B."/>
            <person name="Dalgaard T.S."/>
            <person name="Juul-Madsen H.R."/>
        </authorList>
    </citation>
    <scope>NUCLEOTIDE SEQUENCE [LARGE SCALE GENOMIC DNA]</scope>
    <source>
        <strain evidence="7 8">DSM 43818</strain>
    </source>
</reference>
<dbReference type="OrthoDB" id="9765517at2"/>
<keyword evidence="1" id="KW-0436">Ligase</keyword>
<evidence type="ECO:0000256" key="1">
    <source>
        <dbReference type="ARBA" id="ARBA00022598"/>
    </source>
</evidence>
<dbReference type="GO" id="GO:0005524">
    <property type="term" value="F:ATP binding"/>
    <property type="evidence" value="ECO:0007669"/>
    <property type="project" value="UniProtKB-KW"/>
</dbReference>
<accession>A0A1C6RTC6</accession>
<proteinExistence type="predicted"/>
<organism evidence="7 8">
    <name type="scientific">Micromonospora nigra</name>
    <dbReference type="NCBI Taxonomy" id="145857"/>
    <lineage>
        <taxon>Bacteria</taxon>
        <taxon>Bacillati</taxon>
        <taxon>Actinomycetota</taxon>
        <taxon>Actinomycetes</taxon>
        <taxon>Micromonosporales</taxon>
        <taxon>Micromonosporaceae</taxon>
        <taxon>Micromonospora</taxon>
    </lineage>
</organism>
<dbReference type="GO" id="GO:0016874">
    <property type="term" value="F:ligase activity"/>
    <property type="evidence" value="ECO:0007669"/>
    <property type="project" value="UniProtKB-KW"/>
</dbReference>
<keyword evidence="4" id="KW-0067">ATP-binding</keyword>
<keyword evidence="3" id="KW-0547">Nucleotide-binding</keyword>
<evidence type="ECO:0000313" key="7">
    <source>
        <dbReference type="EMBL" id="SCL20479.1"/>
    </source>
</evidence>
<sequence>MRRESVTPRPDWDATIRAQGLVYVDTELPDGGVMSYWDESAAYAFELDEVLRLEEATEELHRMSVAAAAHVVARHRYAEFGIPDWAAEAVARSLREDPPSLYGRFDLAYDGSWPPKLLEYNADTPTALVEASIIQWYWLEDTRPEADQWNSLHERLVAGWAKIGAGLHDRRVHVAWSNEEESGEDHMTAGYLAETARQAGLDVDLLPIQEIGWDGRRFVDRANRPVTTCFKLYPWEWMLAEPYGRPALDPGTPTTWIEPAWKLLLSNKALLAVLWELYPGHELLLPAYLDSPRGMPEYVAKPLLGREGGSVRIVTADGEITNPGDYGDEGFCYQEFRALPEFAGNRLVLGSWTVDGESAGVGLRESASLITDGYARFLPHYIDAPRPAESSTVGV</sequence>
<dbReference type="AlphaFoldDB" id="A0A1C6RTC6"/>
<feature type="domain" description="Glutathionylspermidine synthase pre-ATP-grasp-like" evidence="6">
    <location>
        <begin position="12"/>
        <end position="382"/>
    </location>
</feature>
<evidence type="ECO:0000256" key="3">
    <source>
        <dbReference type="ARBA" id="ARBA00022741"/>
    </source>
</evidence>
<dbReference type="SUPFAM" id="SSF56059">
    <property type="entry name" value="Glutathione synthetase ATP-binding domain-like"/>
    <property type="match status" value="1"/>
</dbReference>
<dbReference type="SUPFAM" id="SSF52440">
    <property type="entry name" value="PreATP-grasp domain"/>
    <property type="match status" value="1"/>
</dbReference>
<keyword evidence="2" id="KW-0479">Metal-binding</keyword>
<name>A0A1C6RTC6_9ACTN</name>
<keyword evidence="5" id="KW-0460">Magnesium</keyword>
<dbReference type="InterPro" id="IPR016185">
    <property type="entry name" value="PreATP-grasp_dom_sf"/>
</dbReference>
<keyword evidence="8" id="KW-1185">Reference proteome</keyword>
<dbReference type="Gene3D" id="3.30.1490.330">
    <property type="match status" value="1"/>
</dbReference>
<dbReference type="InterPro" id="IPR005494">
    <property type="entry name" value="GSPS_pre-ATP-grasp-like_dom"/>
</dbReference>
<protein>
    <submittedName>
        <fullName evidence="7">Glutathionylspermidine synthase</fullName>
    </submittedName>
</protein>
<evidence type="ECO:0000259" key="6">
    <source>
        <dbReference type="Pfam" id="PF03738"/>
    </source>
</evidence>
<evidence type="ECO:0000313" key="8">
    <source>
        <dbReference type="Proteomes" id="UP000199699"/>
    </source>
</evidence>
<gene>
    <name evidence="7" type="ORF">GA0070616_1987</name>
</gene>
<dbReference type="GO" id="GO:0046872">
    <property type="term" value="F:metal ion binding"/>
    <property type="evidence" value="ECO:0007669"/>
    <property type="project" value="UniProtKB-KW"/>
</dbReference>
<dbReference type="EMBL" id="FMHT01000003">
    <property type="protein sequence ID" value="SCL20479.1"/>
    <property type="molecule type" value="Genomic_DNA"/>
</dbReference>
<dbReference type="Pfam" id="PF03738">
    <property type="entry name" value="GSP_synth"/>
    <property type="match status" value="1"/>
</dbReference>
<dbReference type="RefSeq" id="WP_091079698.1">
    <property type="nucleotide sequence ID" value="NZ_FMHT01000003.1"/>
</dbReference>
<evidence type="ECO:0000256" key="4">
    <source>
        <dbReference type="ARBA" id="ARBA00022840"/>
    </source>
</evidence>